<comment type="similarity">
    <text evidence="1">Belongs to the enoyl-CoA hydratase/isomerase family.</text>
</comment>
<dbReference type="NCBIfam" id="NF006699">
    <property type="entry name" value="PRK09245.1"/>
    <property type="match status" value="1"/>
</dbReference>
<dbReference type="PANTHER" id="PTHR43802">
    <property type="entry name" value="ENOYL-COA HYDRATASE"/>
    <property type="match status" value="1"/>
</dbReference>
<dbReference type="Gene3D" id="3.90.226.10">
    <property type="entry name" value="2-enoyl-CoA Hydratase, Chain A, domain 1"/>
    <property type="match status" value="1"/>
</dbReference>
<name>A0ABT8ZR77_9SPHN</name>
<reference evidence="2" key="1">
    <citation type="submission" date="2023-07" db="EMBL/GenBank/DDBJ databases">
        <title>Bacterial whole genome sequence for Sphingobium sp. HBC34.</title>
        <authorList>
            <person name="Le V."/>
            <person name="Ko S.-R."/>
            <person name="Ahn C.-Y."/>
            <person name="Oh H.-M."/>
        </authorList>
    </citation>
    <scope>NUCLEOTIDE SEQUENCE</scope>
    <source>
        <strain evidence="2">HBC34</strain>
    </source>
</reference>
<dbReference type="Pfam" id="PF00378">
    <property type="entry name" value="ECH_1"/>
    <property type="match status" value="1"/>
</dbReference>
<dbReference type="EMBL" id="JAUQOM010000010">
    <property type="protein sequence ID" value="MDO7836691.1"/>
    <property type="molecule type" value="Genomic_DNA"/>
</dbReference>
<dbReference type="Gene3D" id="1.10.12.10">
    <property type="entry name" value="Lyase 2-enoyl-coa Hydratase, Chain A, domain 2"/>
    <property type="match status" value="1"/>
</dbReference>
<protein>
    <submittedName>
        <fullName evidence="2">Crotonase/enoyl-CoA hydratase family protein</fullName>
    </submittedName>
</protein>
<dbReference type="Proteomes" id="UP001176471">
    <property type="component" value="Unassembled WGS sequence"/>
</dbReference>
<sequence>MTSFVNVERRGRIAVVTLNRPDSLNAIATHQDCHDLVEAIESLTDDRSISAAILTGSGRAFSAGGNLKAMKERNGIGPLDQPDSTRHNYRRGVQRITTAFMDCEVPLIAAINGHAVGLGCDLACLCDMRIAADSAKFSASFIKVGIVPGDGGAWSLQRVVGYARAAEMFFTGDRYSAQEALGFGLVSRVVPDEHLLPEALALAERIAANPARALRLTKRLLREAQTQRMSEILELSAAYQALAHETGDHAEALDAFMAKRDPVFKGD</sequence>
<keyword evidence="3" id="KW-1185">Reference proteome</keyword>
<evidence type="ECO:0000313" key="3">
    <source>
        <dbReference type="Proteomes" id="UP001176471"/>
    </source>
</evidence>
<comment type="caution">
    <text evidence="2">The sequence shown here is derived from an EMBL/GenBank/DDBJ whole genome shotgun (WGS) entry which is preliminary data.</text>
</comment>
<dbReference type="PANTHER" id="PTHR43802:SF1">
    <property type="entry name" value="IP11341P-RELATED"/>
    <property type="match status" value="1"/>
</dbReference>
<dbReference type="InterPro" id="IPR029045">
    <property type="entry name" value="ClpP/crotonase-like_dom_sf"/>
</dbReference>
<evidence type="ECO:0000313" key="2">
    <source>
        <dbReference type="EMBL" id="MDO7836691.1"/>
    </source>
</evidence>
<organism evidence="2 3">
    <name type="scientific">Sphingobium cyanobacteriorum</name>
    <dbReference type="NCBI Taxonomy" id="3063954"/>
    <lineage>
        <taxon>Bacteria</taxon>
        <taxon>Pseudomonadati</taxon>
        <taxon>Pseudomonadota</taxon>
        <taxon>Alphaproteobacteria</taxon>
        <taxon>Sphingomonadales</taxon>
        <taxon>Sphingomonadaceae</taxon>
        <taxon>Sphingobium</taxon>
    </lineage>
</organism>
<dbReference type="InterPro" id="IPR001753">
    <property type="entry name" value="Enoyl-CoA_hydra/iso"/>
</dbReference>
<accession>A0ABT8ZR77</accession>
<dbReference type="RefSeq" id="WP_304537111.1">
    <property type="nucleotide sequence ID" value="NZ_JAUQOM010000010.1"/>
</dbReference>
<dbReference type="CDD" id="cd06558">
    <property type="entry name" value="crotonase-like"/>
    <property type="match status" value="1"/>
</dbReference>
<dbReference type="InterPro" id="IPR014748">
    <property type="entry name" value="Enoyl-CoA_hydra_C"/>
</dbReference>
<proteinExistence type="inferred from homology"/>
<gene>
    <name evidence="2" type="ORF">Q4610_16715</name>
</gene>
<dbReference type="SUPFAM" id="SSF52096">
    <property type="entry name" value="ClpP/crotonase"/>
    <property type="match status" value="1"/>
</dbReference>
<evidence type="ECO:0000256" key="1">
    <source>
        <dbReference type="ARBA" id="ARBA00005254"/>
    </source>
</evidence>